<dbReference type="RefSeq" id="WP_323252812.1">
    <property type="nucleotide sequence ID" value="NZ_JAYFUL010000052.1"/>
</dbReference>
<reference evidence="1 2" key="1">
    <citation type="submission" date="2023-12" db="EMBL/GenBank/DDBJ databases">
        <title>Novel species of the genus Arcicella isolated from rivers.</title>
        <authorList>
            <person name="Lu H."/>
        </authorList>
    </citation>
    <scope>NUCLEOTIDE SEQUENCE [LARGE SCALE GENOMIC DNA]</scope>
    <source>
        <strain evidence="1 2">LMG 21963</strain>
    </source>
</reference>
<comment type="caution">
    <text evidence="1">The sequence shown here is derived from an EMBL/GenBank/DDBJ whole genome shotgun (WGS) entry which is preliminary data.</text>
</comment>
<name>A0ABU5QTD6_9BACT</name>
<evidence type="ECO:0000313" key="2">
    <source>
        <dbReference type="Proteomes" id="UP001304671"/>
    </source>
</evidence>
<dbReference type="Pfam" id="PF10884">
    <property type="entry name" value="DUF2683"/>
    <property type="match status" value="1"/>
</dbReference>
<dbReference type="Proteomes" id="UP001304671">
    <property type="component" value="Unassembled WGS sequence"/>
</dbReference>
<evidence type="ECO:0008006" key="3">
    <source>
        <dbReference type="Google" id="ProtNLM"/>
    </source>
</evidence>
<gene>
    <name evidence="1" type="ORF">VB264_21360</name>
</gene>
<accession>A0ABU5QTD6</accession>
<dbReference type="EMBL" id="JAYFUL010000052">
    <property type="protein sequence ID" value="MEA5260362.1"/>
    <property type="molecule type" value="Genomic_DNA"/>
</dbReference>
<proteinExistence type="predicted"/>
<keyword evidence="2" id="KW-1185">Reference proteome</keyword>
<evidence type="ECO:0000313" key="1">
    <source>
        <dbReference type="EMBL" id="MEA5260362.1"/>
    </source>
</evidence>
<protein>
    <recommendedName>
        <fullName evidence="3">Addiction module component</fullName>
    </recommendedName>
</protein>
<sequence length="70" mass="8276">MKQVTLNIPENKFAFFMQLINSLNFVQVTDPKSEYNPEFVDKIKQSRQEYKDGNFISVEKENLKDFLGIE</sequence>
<dbReference type="InterPro" id="IPR020271">
    <property type="entry name" value="Uncharacterised_MJ1172"/>
</dbReference>
<organism evidence="1 2">
    <name type="scientific">Arcicella aquatica</name>
    <dbReference type="NCBI Taxonomy" id="217141"/>
    <lineage>
        <taxon>Bacteria</taxon>
        <taxon>Pseudomonadati</taxon>
        <taxon>Bacteroidota</taxon>
        <taxon>Cytophagia</taxon>
        <taxon>Cytophagales</taxon>
        <taxon>Flectobacillaceae</taxon>
        <taxon>Arcicella</taxon>
    </lineage>
</organism>